<evidence type="ECO:0000313" key="6">
    <source>
        <dbReference type="Proteomes" id="UP000240009"/>
    </source>
</evidence>
<name>A0A2S8EZC0_9BACT</name>
<feature type="domain" description="RNA polymerase sigma-70 region 2" evidence="4">
    <location>
        <begin position="38"/>
        <end position="102"/>
    </location>
</feature>
<dbReference type="InterPro" id="IPR014331">
    <property type="entry name" value="RNA_pol_sigma70_ECF_RHOBA"/>
</dbReference>
<evidence type="ECO:0000256" key="2">
    <source>
        <dbReference type="ARBA" id="ARBA00023082"/>
    </source>
</evidence>
<protein>
    <submittedName>
        <fullName evidence="5">RNA polymerase factor sigma-70</fullName>
    </submittedName>
</protein>
<dbReference type="InterPro" id="IPR039425">
    <property type="entry name" value="RNA_pol_sigma-70-like"/>
</dbReference>
<keyword evidence="2" id="KW-0731">Sigma factor</keyword>
<keyword evidence="3" id="KW-0804">Transcription</keyword>
<sequence>MLFSQNLRQVSSILGVIRLSNSIARLGSNVEKDRFLTLFLKHERELAAIARASLPDWNAVDDVLQEASLVMWRKIDQLQADDEFIPWARMVLRFEVLKYRRSCSRDRLLLDDDLVALIAIEAKDETSEFAQEQRSAIRACLGKFSAEHQKLLLAPYTREEAVKEMAEAAGKTANSLYKRLGRLRTKLHDCVRMQLGTTS</sequence>
<dbReference type="Pfam" id="PF04542">
    <property type="entry name" value="Sigma70_r2"/>
    <property type="match status" value="1"/>
</dbReference>
<gene>
    <name evidence="5" type="ORF">C5Y96_25455</name>
</gene>
<dbReference type="Gene3D" id="1.10.1740.10">
    <property type="match status" value="1"/>
</dbReference>
<dbReference type="AlphaFoldDB" id="A0A2S8EZC0"/>
<keyword evidence="1" id="KW-0805">Transcription regulation</keyword>
<comment type="caution">
    <text evidence="5">The sequence shown here is derived from an EMBL/GenBank/DDBJ whole genome shotgun (WGS) entry which is preliminary data.</text>
</comment>
<accession>A0A2S8EZC0</accession>
<dbReference type="NCBIfam" id="TIGR02989">
    <property type="entry name" value="Sig-70_gvs1"/>
    <property type="match status" value="1"/>
</dbReference>
<dbReference type="InterPro" id="IPR007627">
    <property type="entry name" value="RNA_pol_sigma70_r2"/>
</dbReference>
<dbReference type="Proteomes" id="UP000240009">
    <property type="component" value="Unassembled WGS sequence"/>
</dbReference>
<organism evidence="5 6">
    <name type="scientific">Blastopirellula marina</name>
    <dbReference type="NCBI Taxonomy" id="124"/>
    <lineage>
        <taxon>Bacteria</taxon>
        <taxon>Pseudomonadati</taxon>
        <taxon>Planctomycetota</taxon>
        <taxon>Planctomycetia</taxon>
        <taxon>Pirellulales</taxon>
        <taxon>Pirellulaceae</taxon>
        <taxon>Blastopirellula</taxon>
    </lineage>
</organism>
<dbReference type="InterPro" id="IPR014284">
    <property type="entry name" value="RNA_pol_sigma-70_dom"/>
</dbReference>
<dbReference type="SUPFAM" id="SSF88946">
    <property type="entry name" value="Sigma2 domain of RNA polymerase sigma factors"/>
    <property type="match status" value="1"/>
</dbReference>
<dbReference type="InterPro" id="IPR036388">
    <property type="entry name" value="WH-like_DNA-bd_sf"/>
</dbReference>
<dbReference type="NCBIfam" id="TIGR02937">
    <property type="entry name" value="sigma70-ECF"/>
    <property type="match status" value="1"/>
</dbReference>
<dbReference type="GO" id="GO:0016987">
    <property type="term" value="F:sigma factor activity"/>
    <property type="evidence" value="ECO:0007669"/>
    <property type="project" value="UniProtKB-KW"/>
</dbReference>
<dbReference type="PANTHER" id="PTHR43133">
    <property type="entry name" value="RNA POLYMERASE ECF-TYPE SIGMA FACTO"/>
    <property type="match status" value="1"/>
</dbReference>
<evidence type="ECO:0000313" key="5">
    <source>
        <dbReference type="EMBL" id="PQO25253.1"/>
    </source>
</evidence>
<evidence type="ECO:0000259" key="4">
    <source>
        <dbReference type="Pfam" id="PF04542"/>
    </source>
</evidence>
<evidence type="ECO:0000256" key="1">
    <source>
        <dbReference type="ARBA" id="ARBA00023015"/>
    </source>
</evidence>
<proteinExistence type="predicted"/>
<dbReference type="EMBL" id="PUIA01000085">
    <property type="protein sequence ID" value="PQO25253.1"/>
    <property type="molecule type" value="Genomic_DNA"/>
</dbReference>
<evidence type="ECO:0000256" key="3">
    <source>
        <dbReference type="ARBA" id="ARBA00023163"/>
    </source>
</evidence>
<dbReference type="PANTHER" id="PTHR43133:SF51">
    <property type="entry name" value="RNA POLYMERASE SIGMA FACTOR"/>
    <property type="match status" value="1"/>
</dbReference>
<dbReference type="InterPro" id="IPR013325">
    <property type="entry name" value="RNA_pol_sigma_r2"/>
</dbReference>
<dbReference type="Gene3D" id="1.10.10.10">
    <property type="entry name" value="Winged helix-like DNA-binding domain superfamily/Winged helix DNA-binding domain"/>
    <property type="match status" value="1"/>
</dbReference>
<dbReference type="GO" id="GO:0006352">
    <property type="term" value="P:DNA-templated transcription initiation"/>
    <property type="evidence" value="ECO:0007669"/>
    <property type="project" value="InterPro"/>
</dbReference>
<reference evidence="5 6" key="1">
    <citation type="submission" date="2018-02" db="EMBL/GenBank/DDBJ databases">
        <title>Comparative genomes isolates from brazilian mangrove.</title>
        <authorList>
            <person name="Araujo J.E."/>
            <person name="Taketani R.G."/>
            <person name="Silva M.C.P."/>
            <person name="Loureco M.V."/>
            <person name="Andreote F.D."/>
        </authorList>
    </citation>
    <scope>NUCLEOTIDE SEQUENCE [LARGE SCALE GENOMIC DNA]</scope>
    <source>
        <strain evidence="5 6">HEX-2 MGV</strain>
    </source>
</reference>